<keyword evidence="9" id="KW-1185">Reference proteome</keyword>
<feature type="chain" id="PRO_5015602716" evidence="4">
    <location>
        <begin position="21"/>
        <end position="330"/>
    </location>
</feature>
<gene>
    <name evidence="7" type="ORF">B0H24_1005118</name>
    <name evidence="6" type="ORF">BY455_105117</name>
</gene>
<dbReference type="AlphaFoldDB" id="A0A2S6G8I0"/>
<evidence type="ECO:0000256" key="2">
    <source>
        <dbReference type="ARBA" id="ARBA00010742"/>
    </source>
</evidence>
<dbReference type="GO" id="GO:0042597">
    <property type="term" value="C:periplasmic space"/>
    <property type="evidence" value="ECO:0007669"/>
    <property type="project" value="UniProtKB-SubCell"/>
</dbReference>
<dbReference type="Proteomes" id="UP000239648">
    <property type="component" value="Unassembled WGS sequence"/>
</dbReference>
<reference evidence="6 9" key="1">
    <citation type="submission" date="2018-02" db="EMBL/GenBank/DDBJ databases">
        <title>Deep subsurface shale carbon reservoir microbial communities from Ohio and West Virginia, USA.</title>
        <authorList>
            <person name="Wrighton K."/>
        </authorList>
    </citation>
    <scope>NUCLEOTIDE SEQUENCE [LARGE SCALE GENOMIC DNA]</scope>
    <source>
        <strain evidence="6 9">UTICA-S1B6</strain>
    </source>
</reference>
<feature type="signal peptide" evidence="4">
    <location>
        <begin position="1"/>
        <end position="20"/>
    </location>
</feature>
<dbReference type="PANTHER" id="PTHR30024">
    <property type="entry name" value="ALIPHATIC SULFONATES-BINDING PROTEIN-RELATED"/>
    <property type="match status" value="1"/>
</dbReference>
<dbReference type="EMBL" id="PTIU01000005">
    <property type="protein sequence ID" value="PPK55537.1"/>
    <property type="molecule type" value="Genomic_DNA"/>
</dbReference>
<protein>
    <submittedName>
        <fullName evidence="7">NitT/TauT family transport system substrate-binding protein</fullName>
    </submittedName>
</protein>
<dbReference type="PROSITE" id="PS51257">
    <property type="entry name" value="PROKAR_LIPOPROTEIN"/>
    <property type="match status" value="1"/>
</dbReference>
<comment type="similarity">
    <text evidence="2">Belongs to the bacterial solute-binding protein SsuA/TauA family.</text>
</comment>
<name>A0A2S6G8I0_9GAMM</name>
<feature type="domain" description="SsuA/THI5-like" evidence="5">
    <location>
        <begin position="45"/>
        <end position="249"/>
    </location>
</feature>
<evidence type="ECO:0000256" key="4">
    <source>
        <dbReference type="SAM" id="SignalP"/>
    </source>
</evidence>
<evidence type="ECO:0000256" key="3">
    <source>
        <dbReference type="ARBA" id="ARBA00022729"/>
    </source>
</evidence>
<dbReference type="InterPro" id="IPR015168">
    <property type="entry name" value="SsuA/THI5"/>
</dbReference>
<evidence type="ECO:0000313" key="6">
    <source>
        <dbReference type="EMBL" id="PPK52564.1"/>
    </source>
</evidence>
<organism evidence="7 8">
    <name type="scientific">Marinobacter persicus</name>
    <dbReference type="NCBI Taxonomy" id="930118"/>
    <lineage>
        <taxon>Bacteria</taxon>
        <taxon>Pseudomonadati</taxon>
        <taxon>Pseudomonadota</taxon>
        <taxon>Gammaproteobacteria</taxon>
        <taxon>Pseudomonadales</taxon>
        <taxon>Marinobacteraceae</taxon>
        <taxon>Marinobacter</taxon>
    </lineage>
</organism>
<comment type="caution">
    <text evidence="7">The sequence shown here is derived from an EMBL/GenBank/DDBJ whole genome shotgun (WGS) entry which is preliminary data.</text>
</comment>
<dbReference type="EMBL" id="PTIT01000005">
    <property type="protein sequence ID" value="PPK52564.1"/>
    <property type="molecule type" value="Genomic_DNA"/>
</dbReference>
<evidence type="ECO:0000259" key="5">
    <source>
        <dbReference type="Pfam" id="PF09084"/>
    </source>
</evidence>
<dbReference type="PANTHER" id="PTHR30024:SF47">
    <property type="entry name" value="TAURINE-BINDING PERIPLASMIC PROTEIN"/>
    <property type="match status" value="1"/>
</dbReference>
<evidence type="ECO:0000313" key="7">
    <source>
        <dbReference type="EMBL" id="PPK55537.1"/>
    </source>
</evidence>
<sequence>MRVGICWKIVCVLVVLLSLAGCEDLDNPDTLRLAVNPWPGYGYFAVARERGLLGKPGTPELEIVETASLSDSVRAFKRGQVDMLGGTLAELAAINQSGKRAASAVLVLDRSVGADMIVASKDITSLDQLAGKRLALEPASVNVLVLAAALAESGLQLEQLELLPLPQGEMPVAMAKGQADAAIIYPPISGELEALAGFDRLFDTGQAPDAVVDLLIVADTVIDQHPRALASVIQAHNEALRWGQNNPAEVHKLLAKHTGLSIEELVTLSDSIEMLTLDNQAAFWQPTGPLHRLLPVAGRIVQQLNTRAAEGTGIPSQVLNNRFIPNSEAP</sequence>
<evidence type="ECO:0000313" key="9">
    <source>
        <dbReference type="Proteomes" id="UP000239648"/>
    </source>
</evidence>
<dbReference type="SUPFAM" id="SSF53850">
    <property type="entry name" value="Periplasmic binding protein-like II"/>
    <property type="match status" value="1"/>
</dbReference>
<dbReference type="Proteomes" id="UP000239446">
    <property type="component" value="Unassembled WGS sequence"/>
</dbReference>
<reference evidence="7 8" key="2">
    <citation type="submission" date="2018-02" db="EMBL/GenBank/DDBJ databases">
        <title>Subsurface microbial communities from deep shales in Ohio and West Virginia, USA.</title>
        <authorList>
            <person name="Wrighton K."/>
        </authorList>
    </citation>
    <scope>NUCLEOTIDE SEQUENCE [LARGE SCALE GENOMIC DNA]</scope>
    <source>
        <strain evidence="7 8">UTICA-S1B9</strain>
    </source>
</reference>
<keyword evidence="3 4" id="KW-0732">Signal</keyword>
<accession>A0A2S6G8I0</accession>
<proteinExistence type="inferred from homology"/>
<comment type="subcellular location">
    <subcellularLocation>
        <location evidence="1">Periplasm</location>
    </subcellularLocation>
</comment>
<evidence type="ECO:0000256" key="1">
    <source>
        <dbReference type="ARBA" id="ARBA00004418"/>
    </source>
</evidence>
<dbReference type="Pfam" id="PF09084">
    <property type="entry name" value="NMT1"/>
    <property type="match status" value="1"/>
</dbReference>
<dbReference type="Gene3D" id="3.40.190.10">
    <property type="entry name" value="Periplasmic binding protein-like II"/>
    <property type="match status" value="2"/>
</dbReference>
<evidence type="ECO:0000313" key="8">
    <source>
        <dbReference type="Proteomes" id="UP000239446"/>
    </source>
</evidence>